<keyword evidence="1" id="KW-0472">Membrane</keyword>
<protein>
    <submittedName>
        <fullName evidence="2">Uncharacterized protein</fullName>
    </submittedName>
</protein>
<accession>A0AAN7BR27</accession>
<evidence type="ECO:0000313" key="3">
    <source>
        <dbReference type="Proteomes" id="UP001301958"/>
    </source>
</evidence>
<feature type="transmembrane region" description="Helical" evidence="1">
    <location>
        <begin position="46"/>
        <end position="66"/>
    </location>
</feature>
<keyword evidence="1" id="KW-1133">Transmembrane helix</keyword>
<keyword evidence="3" id="KW-1185">Reference proteome</keyword>
<reference evidence="2" key="1">
    <citation type="journal article" date="2023" name="Mol. Phylogenet. Evol.">
        <title>Genome-scale phylogeny and comparative genomics of the fungal order Sordariales.</title>
        <authorList>
            <person name="Hensen N."/>
            <person name="Bonometti L."/>
            <person name="Westerberg I."/>
            <person name="Brannstrom I.O."/>
            <person name="Guillou S."/>
            <person name="Cros-Aarteil S."/>
            <person name="Calhoun S."/>
            <person name="Haridas S."/>
            <person name="Kuo A."/>
            <person name="Mondo S."/>
            <person name="Pangilinan J."/>
            <person name="Riley R."/>
            <person name="LaButti K."/>
            <person name="Andreopoulos B."/>
            <person name="Lipzen A."/>
            <person name="Chen C."/>
            <person name="Yan M."/>
            <person name="Daum C."/>
            <person name="Ng V."/>
            <person name="Clum A."/>
            <person name="Steindorff A."/>
            <person name="Ohm R.A."/>
            <person name="Martin F."/>
            <person name="Silar P."/>
            <person name="Natvig D.O."/>
            <person name="Lalanne C."/>
            <person name="Gautier V."/>
            <person name="Ament-Velasquez S.L."/>
            <person name="Kruys A."/>
            <person name="Hutchinson M.I."/>
            <person name="Powell A.J."/>
            <person name="Barry K."/>
            <person name="Miller A.N."/>
            <person name="Grigoriev I.V."/>
            <person name="Debuchy R."/>
            <person name="Gladieux P."/>
            <person name="Hiltunen Thoren M."/>
            <person name="Johannesson H."/>
        </authorList>
    </citation>
    <scope>NUCLEOTIDE SEQUENCE</scope>
    <source>
        <strain evidence="2">CBS 990.96</strain>
    </source>
</reference>
<dbReference type="Proteomes" id="UP001301958">
    <property type="component" value="Unassembled WGS sequence"/>
</dbReference>
<evidence type="ECO:0000313" key="2">
    <source>
        <dbReference type="EMBL" id="KAK4227955.1"/>
    </source>
</evidence>
<dbReference type="AlphaFoldDB" id="A0AAN7BR27"/>
<organism evidence="2 3">
    <name type="scientific">Podospora fimiseda</name>
    <dbReference type="NCBI Taxonomy" id="252190"/>
    <lineage>
        <taxon>Eukaryota</taxon>
        <taxon>Fungi</taxon>
        <taxon>Dikarya</taxon>
        <taxon>Ascomycota</taxon>
        <taxon>Pezizomycotina</taxon>
        <taxon>Sordariomycetes</taxon>
        <taxon>Sordariomycetidae</taxon>
        <taxon>Sordariales</taxon>
        <taxon>Podosporaceae</taxon>
        <taxon>Podospora</taxon>
    </lineage>
</organism>
<name>A0AAN7BR27_9PEZI</name>
<reference evidence="2" key="2">
    <citation type="submission" date="2023-05" db="EMBL/GenBank/DDBJ databases">
        <authorList>
            <consortium name="Lawrence Berkeley National Laboratory"/>
            <person name="Steindorff A."/>
            <person name="Hensen N."/>
            <person name="Bonometti L."/>
            <person name="Westerberg I."/>
            <person name="Brannstrom I.O."/>
            <person name="Guillou S."/>
            <person name="Cros-Aarteil S."/>
            <person name="Calhoun S."/>
            <person name="Haridas S."/>
            <person name="Kuo A."/>
            <person name="Mondo S."/>
            <person name="Pangilinan J."/>
            <person name="Riley R."/>
            <person name="Labutti K."/>
            <person name="Andreopoulos B."/>
            <person name="Lipzen A."/>
            <person name="Chen C."/>
            <person name="Yanf M."/>
            <person name="Daum C."/>
            <person name="Ng V."/>
            <person name="Clum A."/>
            <person name="Ohm R."/>
            <person name="Martin F."/>
            <person name="Silar P."/>
            <person name="Natvig D."/>
            <person name="Lalanne C."/>
            <person name="Gautier V."/>
            <person name="Ament-Velasquez S.L."/>
            <person name="Kruys A."/>
            <person name="Hutchinson M.I."/>
            <person name="Powell A.J."/>
            <person name="Barry K."/>
            <person name="Miller A.N."/>
            <person name="Grigoriev I.V."/>
            <person name="Debuchy R."/>
            <person name="Gladieux P."/>
            <person name="Thoren M.H."/>
            <person name="Johannesson H."/>
        </authorList>
    </citation>
    <scope>NUCLEOTIDE SEQUENCE</scope>
    <source>
        <strain evidence="2">CBS 990.96</strain>
    </source>
</reference>
<sequence length="71" mass="8236">MQVVTKRDGLEQVSSQPYFYNSWFCIPSVTEFLIFMYVGMSGLGKIVVFILAFSLVCPSCLSRWFYSIKYI</sequence>
<gene>
    <name evidence="2" type="ORF">QBC38DRAFT_476649</name>
</gene>
<feature type="transmembrane region" description="Helical" evidence="1">
    <location>
        <begin position="20"/>
        <end position="39"/>
    </location>
</feature>
<evidence type="ECO:0000256" key="1">
    <source>
        <dbReference type="SAM" id="Phobius"/>
    </source>
</evidence>
<comment type="caution">
    <text evidence="2">The sequence shown here is derived from an EMBL/GenBank/DDBJ whole genome shotgun (WGS) entry which is preliminary data.</text>
</comment>
<keyword evidence="1" id="KW-0812">Transmembrane</keyword>
<dbReference type="EMBL" id="MU865325">
    <property type="protein sequence ID" value="KAK4227955.1"/>
    <property type="molecule type" value="Genomic_DNA"/>
</dbReference>
<proteinExistence type="predicted"/>